<accession>A0A8K0P7W0</accession>
<dbReference type="OrthoDB" id="1696965at2759"/>
<gene>
    <name evidence="1" type="ORF">J437_LFUL019024</name>
</gene>
<sequence length="88" mass="10164">MRLSRARRCVECAFGIMCAKWRLQETCIETYVDKAEKMATCPYYIPLFLDSHNHHCILGCKHSKDRVQEVWVGGAPAGFRYLKVELAL</sequence>
<proteinExistence type="predicted"/>
<keyword evidence="2" id="KW-1185">Reference proteome</keyword>
<comment type="caution">
    <text evidence="1">The sequence shown here is derived from an EMBL/GenBank/DDBJ whole genome shotgun (WGS) entry which is preliminary data.</text>
</comment>
<reference evidence="1" key="2">
    <citation type="submission" date="2017-10" db="EMBL/GenBank/DDBJ databases">
        <title>Ladona fulva Genome sequencing and assembly.</title>
        <authorList>
            <person name="Murali S."/>
            <person name="Richards S."/>
            <person name="Bandaranaike D."/>
            <person name="Bellair M."/>
            <person name="Blankenburg K."/>
            <person name="Chao H."/>
            <person name="Dinh H."/>
            <person name="Doddapaneni H."/>
            <person name="Dugan-Rocha S."/>
            <person name="Elkadiri S."/>
            <person name="Gnanaolivu R."/>
            <person name="Hernandez B."/>
            <person name="Skinner E."/>
            <person name="Javaid M."/>
            <person name="Lee S."/>
            <person name="Li M."/>
            <person name="Ming W."/>
            <person name="Munidasa M."/>
            <person name="Muniz J."/>
            <person name="Nguyen L."/>
            <person name="Hughes D."/>
            <person name="Osuji N."/>
            <person name="Pu L.-L."/>
            <person name="Puazo M."/>
            <person name="Qu C."/>
            <person name="Quiroz J."/>
            <person name="Raj R."/>
            <person name="Weissenberger G."/>
            <person name="Xin Y."/>
            <person name="Zou X."/>
            <person name="Han Y."/>
            <person name="Worley K."/>
            <person name="Muzny D."/>
            <person name="Gibbs R."/>
        </authorList>
    </citation>
    <scope>NUCLEOTIDE SEQUENCE</scope>
    <source>
        <strain evidence="1">Sampled in the wild</strain>
    </source>
</reference>
<dbReference type="EMBL" id="KZ309597">
    <property type="protein sequence ID" value="KAG8239330.1"/>
    <property type="molecule type" value="Genomic_DNA"/>
</dbReference>
<dbReference type="AlphaFoldDB" id="A0A8K0P7W0"/>
<evidence type="ECO:0000313" key="1">
    <source>
        <dbReference type="EMBL" id="KAG8239330.1"/>
    </source>
</evidence>
<organism evidence="1 2">
    <name type="scientific">Ladona fulva</name>
    <name type="common">Scarce chaser dragonfly</name>
    <name type="synonym">Libellula fulva</name>
    <dbReference type="NCBI Taxonomy" id="123851"/>
    <lineage>
        <taxon>Eukaryota</taxon>
        <taxon>Metazoa</taxon>
        <taxon>Ecdysozoa</taxon>
        <taxon>Arthropoda</taxon>
        <taxon>Hexapoda</taxon>
        <taxon>Insecta</taxon>
        <taxon>Pterygota</taxon>
        <taxon>Palaeoptera</taxon>
        <taxon>Odonata</taxon>
        <taxon>Epiprocta</taxon>
        <taxon>Anisoptera</taxon>
        <taxon>Libelluloidea</taxon>
        <taxon>Libellulidae</taxon>
        <taxon>Ladona</taxon>
    </lineage>
</organism>
<protein>
    <submittedName>
        <fullName evidence="1">Uncharacterized protein</fullName>
    </submittedName>
</protein>
<evidence type="ECO:0000313" key="2">
    <source>
        <dbReference type="Proteomes" id="UP000792457"/>
    </source>
</evidence>
<dbReference type="Proteomes" id="UP000792457">
    <property type="component" value="Unassembled WGS sequence"/>
</dbReference>
<reference evidence="1" key="1">
    <citation type="submission" date="2013-04" db="EMBL/GenBank/DDBJ databases">
        <authorList>
            <person name="Qu J."/>
            <person name="Murali S.C."/>
            <person name="Bandaranaike D."/>
            <person name="Bellair M."/>
            <person name="Blankenburg K."/>
            <person name="Chao H."/>
            <person name="Dinh H."/>
            <person name="Doddapaneni H."/>
            <person name="Downs B."/>
            <person name="Dugan-Rocha S."/>
            <person name="Elkadiri S."/>
            <person name="Gnanaolivu R.D."/>
            <person name="Hernandez B."/>
            <person name="Javaid M."/>
            <person name="Jayaseelan J.C."/>
            <person name="Lee S."/>
            <person name="Li M."/>
            <person name="Ming W."/>
            <person name="Munidasa M."/>
            <person name="Muniz J."/>
            <person name="Nguyen L."/>
            <person name="Ongeri F."/>
            <person name="Osuji N."/>
            <person name="Pu L.-L."/>
            <person name="Puazo M."/>
            <person name="Qu C."/>
            <person name="Quiroz J."/>
            <person name="Raj R."/>
            <person name="Weissenberger G."/>
            <person name="Xin Y."/>
            <person name="Zou X."/>
            <person name="Han Y."/>
            <person name="Richards S."/>
            <person name="Worley K."/>
            <person name="Muzny D."/>
            <person name="Gibbs R."/>
        </authorList>
    </citation>
    <scope>NUCLEOTIDE SEQUENCE</scope>
    <source>
        <strain evidence="1">Sampled in the wild</strain>
    </source>
</reference>
<name>A0A8K0P7W0_LADFU</name>